<gene>
    <name evidence="2" type="ORF">ETAA1_53790</name>
</gene>
<dbReference type="OrthoDB" id="291753at2"/>
<evidence type="ECO:0000313" key="2">
    <source>
        <dbReference type="EMBL" id="QDU23380.1"/>
    </source>
</evidence>
<dbReference type="EMBL" id="CP036273">
    <property type="protein sequence ID" value="QDU23380.1"/>
    <property type="molecule type" value="Genomic_DNA"/>
</dbReference>
<organism evidence="2 3">
    <name type="scientific">Urbifossiella limnaea</name>
    <dbReference type="NCBI Taxonomy" id="2528023"/>
    <lineage>
        <taxon>Bacteria</taxon>
        <taxon>Pseudomonadati</taxon>
        <taxon>Planctomycetota</taxon>
        <taxon>Planctomycetia</taxon>
        <taxon>Gemmatales</taxon>
        <taxon>Gemmataceae</taxon>
        <taxon>Urbifossiella</taxon>
    </lineage>
</organism>
<accession>A0A517Y0U0</accession>
<sequence length="73" mass="7607">MTAPATPSDADPPDATLTVPDLAALLKCSERHVRGLVAAGAVPGVIRVGRLLRFHHGVVRAWLADQAKGGSRD</sequence>
<proteinExistence type="predicted"/>
<name>A0A517Y0U0_9BACT</name>
<dbReference type="KEGG" id="uli:ETAA1_53790"/>
<dbReference type="AlphaFoldDB" id="A0A517Y0U0"/>
<keyword evidence="3" id="KW-1185">Reference proteome</keyword>
<dbReference type="Proteomes" id="UP000319576">
    <property type="component" value="Chromosome"/>
</dbReference>
<protein>
    <submittedName>
        <fullName evidence="2">Helix-turn-helix domain protein</fullName>
    </submittedName>
</protein>
<evidence type="ECO:0000313" key="3">
    <source>
        <dbReference type="Proteomes" id="UP000319576"/>
    </source>
</evidence>
<reference evidence="2 3" key="1">
    <citation type="submission" date="2019-02" db="EMBL/GenBank/DDBJ databases">
        <title>Deep-cultivation of Planctomycetes and their phenomic and genomic characterization uncovers novel biology.</title>
        <authorList>
            <person name="Wiegand S."/>
            <person name="Jogler M."/>
            <person name="Boedeker C."/>
            <person name="Pinto D."/>
            <person name="Vollmers J."/>
            <person name="Rivas-Marin E."/>
            <person name="Kohn T."/>
            <person name="Peeters S.H."/>
            <person name="Heuer A."/>
            <person name="Rast P."/>
            <person name="Oberbeckmann S."/>
            <person name="Bunk B."/>
            <person name="Jeske O."/>
            <person name="Meyerdierks A."/>
            <person name="Storesund J.E."/>
            <person name="Kallscheuer N."/>
            <person name="Luecker S."/>
            <person name="Lage O.M."/>
            <person name="Pohl T."/>
            <person name="Merkel B.J."/>
            <person name="Hornburger P."/>
            <person name="Mueller R.-W."/>
            <person name="Bruemmer F."/>
            <person name="Labrenz M."/>
            <person name="Spormann A.M."/>
            <person name="Op den Camp H."/>
            <person name="Overmann J."/>
            <person name="Amann R."/>
            <person name="Jetten M.S.M."/>
            <person name="Mascher T."/>
            <person name="Medema M.H."/>
            <person name="Devos D.P."/>
            <person name="Kaster A.-K."/>
            <person name="Ovreas L."/>
            <person name="Rohde M."/>
            <person name="Galperin M.Y."/>
            <person name="Jogler C."/>
        </authorList>
    </citation>
    <scope>NUCLEOTIDE SEQUENCE [LARGE SCALE GENOMIC DNA]</scope>
    <source>
        <strain evidence="2 3">ETA_A1</strain>
    </source>
</reference>
<dbReference type="RefSeq" id="WP_145243601.1">
    <property type="nucleotide sequence ID" value="NZ_CP036273.1"/>
</dbReference>
<dbReference type="Pfam" id="PF12728">
    <property type="entry name" value="HTH_17"/>
    <property type="match status" value="1"/>
</dbReference>
<evidence type="ECO:0000259" key="1">
    <source>
        <dbReference type="Pfam" id="PF12728"/>
    </source>
</evidence>
<dbReference type="InterPro" id="IPR041657">
    <property type="entry name" value="HTH_17"/>
</dbReference>
<feature type="domain" description="Helix-turn-helix" evidence="1">
    <location>
        <begin position="17"/>
        <end position="66"/>
    </location>
</feature>